<gene>
    <name evidence="2" type="ORF">H8706_00270</name>
</gene>
<dbReference type="InterPro" id="IPR001296">
    <property type="entry name" value="Glyco_trans_1"/>
</dbReference>
<dbReference type="Proteomes" id="UP000647416">
    <property type="component" value="Unassembled WGS sequence"/>
</dbReference>
<name>A0A926FB88_9FIRM</name>
<dbReference type="RefSeq" id="WP_262431034.1">
    <property type="nucleotide sequence ID" value="NZ_JACRTE010000001.1"/>
</dbReference>
<dbReference type="PANTHER" id="PTHR12526">
    <property type="entry name" value="GLYCOSYLTRANSFERASE"/>
    <property type="match status" value="1"/>
</dbReference>
<evidence type="ECO:0000259" key="1">
    <source>
        <dbReference type="Pfam" id="PF00534"/>
    </source>
</evidence>
<evidence type="ECO:0000313" key="2">
    <source>
        <dbReference type="EMBL" id="MBC8595309.1"/>
    </source>
</evidence>
<dbReference type="PANTHER" id="PTHR12526:SF630">
    <property type="entry name" value="GLYCOSYLTRANSFERASE"/>
    <property type="match status" value="1"/>
</dbReference>
<accession>A0A926FB88</accession>
<feature type="domain" description="Glycosyl transferase family 1" evidence="1">
    <location>
        <begin position="215"/>
        <end position="348"/>
    </location>
</feature>
<dbReference type="Pfam" id="PF00534">
    <property type="entry name" value="Glycos_transf_1"/>
    <property type="match status" value="1"/>
</dbReference>
<keyword evidence="3" id="KW-1185">Reference proteome</keyword>
<dbReference type="GO" id="GO:0016757">
    <property type="term" value="F:glycosyltransferase activity"/>
    <property type="evidence" value="ECO:0007669"/>
    <property type="project" value="InterPro"/>
</dbReference>
<reference evidence="2" key="1">
    <citation type="submission" date="2020-08" db="EMBL/GenBank/DDBJ databases">
        <title>Genome public.</title>
        <authorList>
            <person name="Liu C."/>
            <person name="Sun Q."/>
        </authorList>
    </citation>
    <scope>NUCLEOTIDE SEQUENCE</scope>
    <source>
        <strain evidence="2">NSJ-50</strain>
    </source>
</reference>
<dbReference type="CDD" id="cd03811">
    <property type="entry name" value="GT4_GT28_WabH-like"/>
    <property type="match status" value="1"/>
</dbReference>
<sequence length="384" mass="43367">MKKILIVNNNMNIGGIQKALLNLLCEVGKDYGVTLMLFCKTGGLLDNVPENIQVIEGNVFLKILGMSHAEAKKCGFFAFFLRSVFTVLTRIFKTKFTFNILSRMFKLNEEFDCAISYMQNSAETYFYGGCAEFVLNGAKSKNKVCFIHCDFLNYGGNTKYNREILKKFNKIAVVSNSVGKRLLTAVPSLEDKVYTVHNCVNYNEIERLKEEYEPKIKKDCISLFTASRISEEKGILRMFPIFDSIRKKGINFMWYIAGDGAQKAEAETLCEKCGLTKNVVFLGNLTNPYPYFYKTDIVLVPSYNEAAPMVFNEAEALGTYIFTTDTASAKEMVGDKNIGFVCGNTDAEIEKNLYNVIKNFENIKISPQMCGNALALKEFDEIIK</sequence>
<dbReference type="Gene3D" id="3.40.50.2000">
    <property type="entry name" value="Glycogen Phosphorylase B"/>
    <property type="match status" value="2"/>
</dbReference>
<comment type="caution">
    <text evidence="2">The sequence shown here is derived from an EMBL/GenBank/DDBJ whole genome shotgun (WGS) entry which is preliminary data.</text>
</comment>
<proteinExistence type="predicted"/>
<dbReference type="EMBL" id="JACRTE010000001">
    <property type="protein sequence ID" value="MBC8595309.1"/>
    <property type="molecule type" value="Genomic_DNA"/>
</dbReference>
<organism evidence="2 3">
    <name type="scientific">Qingrenia yutianensis</name>
    <dbReference type="NCBI Taxonomy" id="2763676"/>
    <lineage>
        <taxon>Bacteria</taxon>
        <taxon>Bacillati</taxon>
        <taxon>Bacillota</taxon>
        <taxon>Clostridia</taxon>
        <taxon>Eubacteriales</taxon>
        <taxon>Oscillospiraceae</taxon>
        <taxon>Qingrenia</taxon>
    </lineage>
</organism>
<dbReference type="SUPFAM" id="SSF53756">
    <property type="entry name" value="UDP-Glycosyltransferase/glycogen phosphorylase"/>
    <property type="match status" value="1"/>
</dbReference>
<evidence type="ECO:0000313" key="3">
    <source>
        <dbReference type="Proteomes" id="UP000647416"/>
    </source>
</evidence>
<dbReference type="AlphaFoldDB" id="A0A926FB88"/>
<protein>
    <submittedName>
        <fullName evidence="2">Glycosyltransferase</fullName>
    </submittedName>
</protein>